<name>A0ABV2AJQ4_9EUKA</name>
<gene>
    <name evidence="1" type="ORF">MHBO_001656</name>
</gene>
<organism evidence="1 2">
    <name type="scientific">Bonamia ostreae</name>
    <dbReference type="NCBI Taxonomy" id="126728"/>
    <lineage>
        <taxon>Eukaryota</taxon>
        <taxon>Sar</taxon>
        <taxon>Rhizaria</taxon>
        <taxon>Endomyxa</taxon>
        <taxon>Ascetosporea</taxon>
        <taxon>Haplosporida</taxon>
        <taxon>Bonamia</taxon>
    </lineage>
</organism>
<sequence>MCMMNIGTLDVNEINDKRFCNKKPKLLKLRHLLRRLTFKTKKSKKDTDSIEESRKESTQLSFTQSLKLKIKNFGHRKKNQLTNIDIIGDDQKDVRNEIKNGIENDKKDVRNEIKNGIENDKKDVRKEIKNDIENDKNNFKEKINKNLEIIYFNGPFSAEKKRFDNEEKVSFVVTENVSKNLIKLEKFEMKEFKIETVNITEEKRQIAKTAENNFFETNEKEHWKIELEKKLKKINKYVRYESFSCGSNSSFSN</sequence>
<evidence type="ECO:0000313" key="1">
    <source>
        <dbReference type="EMBL" id="MES1919911.1"/>
    </source>
</evidence>
<dbReference type="Proteomes" id="UP001439008">
    <property type="component" value="Unassembled WGS sequence"/>
</dbReference>
<keyword evidence="2" id="KW-1185">Reference proteome</keyword>
<protein>
    <submittedName>
        <fullName evidence="1">Uncharacterized protein</fullName>
    </submittedName>
</protein>
<reference evidence="1 2" key="1">
    <citation type="journal article" date="2024" name="BMC Biol.">
        <title>Comparative genomics of Ascetosporea gives new insight into the evolutionary basis for animal parasitism in Rhizaria.</title>
        <authorList>
            <person name="Hiltunen Thoren M."/>
            <person name="Onut-Brannstrom I."/>
            <person name="Alfjorden A."/>
            <person name="Peckova H."/>
            <person name="Swords F."/>
            <person name="Hooper C."/>
            <person name="Holzer A.S."/>
            <person name="Bass D."/>
            <person name="Burki F."/>
        </authorList>
    </citation>
    <scope>NUCLEOTIDE SEQUENCE [LARGE SCALE GENOMIC DNA]</scope>
    <source>
        <strain evidence="1">20-A016</strain>
    </source>
</reference>
<dbReference type="EMBL" id="JBDODL010000441">
    <property type="protein sequence ID" value="MES1919911.1"/>
    <property type="molecule type" value="Genomic_DNA"/>
</dbReference>
<accession>A0ABV2AJQ4</accession>
<proteinExistence type="predicted"/>
<evidence type="ECO:0000313" key="2">
    <source>
        <dbReference type="Proteomes" id="UP001439008"/>
    </source>
</evidence>
<comment type="caution">
    <text evidence="1">The sequence shown here is derived from an EMBL/GenBank/DDBJ whole genome shotgun (WGS) entry which is preliminary data.</text>
</comment>